<dbReference type="InterPro" id="IPR012807">
    <property type="entry name" value="Anti-sigma_ChrR"/>
</dbReference>
<evidence type="ECO:0000313" key="2">
    <source>
        <dbReference type="EMBL" id="MDA7414887.1"/>
    </source>
</evidence>
<reference evidence="2" key="1">
    <citation type="submission" date="2023-01" db="EMBL/GenBank/DDBJ databases">
        <title>Xenophilus mangrovi sp. nov., isolated from soil of Mangrove nature reserve.</title>
        <authorList>
            <person name="Xu S."/>
            <person name="Liu Z."/>
            <person name="Xu Y."/>
        </authorList>
    </citation>
    <scope>NUCLEOTIDE SEQUENCE</scope>
    <source>
        <strain evidence="2">YW8</strain>
    </source>
</reference>
<evidence type="ECO:0000313" key="3">
    <source>
        <dbReference type="Proteomes" id="UP001212602"/>
    </source>
</evidence>
<dbReference type="CDD" id="cd20301">
    <property type="entry name" value="cupin_ChrR"/>
    <property type="match status" value="1"/>
</dbReference>
<dbReference type="Gene3D" id="2.60.120.10">
    <property type="entry name" value="Jelly Rolls"/>
    <property type="match status" value="1"/>
</dbReference>
<name>A0AAE3SX89_9BURK</name>
<protein>
    <submittedName>
        <fullName evidence="2">ChrR family anti-sigma-E factor</fullName>
    </submittedName>
</protein>
<proteinExistence type="predicted"/>
<dbReference type="SUPFAM" id="SSF51182">
    <property type="entry name" value="RmlC-like cupins"/>
    <property type="match status" value="1"/>
</dbReference>
<comment type="caution">
    <text evidence="2">The sequence shown here is derived from an EMBL/GenBank/DDBJ whole genome shotgun (WGS) entry which is preliminary data.</text>
</comment>
<dbReference type="Pfam" id="PF12973">
    <property type="entry name" value="Cupin_7"/>
    <property type="match status" value="1"/>
</dbReference>
<dbReference type="InterPro" id="IPR011051">
    <property type="entry name" value="RmlC_Cupin_sf"/>
</dbReference>
<dbReference type="RefSeq" id="WP_271426162.1">
    <property type="nucleotide sequence ID" value="NZ_JAQIPB010000001.1"/>
</dbReference>
<feature type="domain" description="ChrR-like cupin" evidence="1">
    <location>
        <begin position="107"/>
        <end position="200"/>
    </location>
</feature>
<dbReference type="NCBIfam" id="TIGR02451">
    <property type="entry name" value="anti_sig_ChrR"/>
    <property type="match status" value="1"/>
</dbReference>
<dbReference type="InterPro" id="IPR025979">
    <property type="entry name" value="ChrR-like_cupin_dom"/>
</dbReference>
<evidence type="ECO:0000259" key="1">
    <source>
        <dbReference type="Pfam" id="PF12973"/>
    </source>
</evidence>
<dbReference type="AlphaFoldDB" id="A0AAE3SX89"/>
<gene>
    <name evidence="2" type="ORF">PGB34_00790</name>
</gene>
<keyword evidence="3" id="KW-1185">Reference proteome</keyword>
<dbReference type="Gene3D" id="1.10.10.1320">
    <property type="entry name" value="Anti-sigma factor, zinc-finger domain"/>
    <property type="match status" value="1"/>
</dbReference>
<dbReference type="InterPro" id="IPR014710">
    <property type="entry name" value="RmlC-like_jellyroll"/>
</dbReference>
<organism evidence="2 3">
    <name type="scientific">Xenophilus arseniciresistens</name>
    <dbReference type="NCBI Taxonomy" id="1283306"/>
    <lineage>
        <taxon>Bacteria</taxon>
        <taxon>Pseudomonadati</taxon>
        <taxon>Pseudomonadota</taxon>
        <taxon>Betaproteobacteria</taxon>
        <taxon>Burkholderiales</taxon>
        <taxon>Comamonadaceae</taxon>
        <taxon>Xenophilus</taxon>
    </lineage>
</organism>
<sequence length="223" mass="23549">MSPMMTPDVQHHPADDLLLAQAGGQLPMGAALLVASHAEVCAQCAERLRQLQALGGVLLEELPAASMQPDALARALAAIDAPAPVAAKPPARGLPPLPAGASWPRAMAGCTATRWRWIGPGMYFSRVQVPADPAANVFLLRIGAGKYLPRHSHSDWEMTQILHGSFHDGRAHFGPGDFDVADGEVHHQPVVQAGSECICLAAVQGRVLFEGFIARRLGALVGM</sequence>
<dbReference type="EMBL" id="JAQIPB010000001">
    <property type="protein sequence ID" value="MDA7414887.1"/>
    <property type="molecule type" value="Genomic_DNA"/>
</dbReference>
<dbReference type="Proteomes" id="UP001212602">
    <property type="component" value="Unassembled WGS sequence"/>
</dbReference>
<accession>A0AAE3SX89</accession>
<dbReference type="InterPro" id="IPR041916">
    <property type="entry name" value="Anti_sigma_zinc_sf"/>
</dbReference>